<evidence type="ECO:0000256" key="1">
    <source>
        <dbReference type="SAM" id="MobiDB-lite"/>
    </source>
</evidence>
<protein>
    <submittedName>
        <fullName evidence="2">Uncharacterized protein</fullName>
    </submittedName>
</protein>
<sequence length="90" mass="10060">MPHKPKAKGRYENSNSFPVSDHKEKQGDHYRKSNGGHHLHSNANGHHSTSNGWQTTKRRNKKGPKLSAEQNDGTARPEPIPIDESERKGG</sequence>
<feature type="region of interest" description="Disordered" evidence="1">
    <location>
        <begin position="1"/>
        <end position="90"/>
    </location>
</feature>
<accession>A0A0J8QJ69</accession>
<gene>
    <name evidence="2" type="ORF">CISG_09462</name>
</gene>
<evidence type="ECO:0000313" key="2">
    <source>
        <dbReference type="EMBL" id="KMU72510.1"/>
    </source>
</evidence>
<dbReference type="STRING" id="454286.A0A0J8QJ69"/>
<dbReference type="Proteomes" id="UP000054559">
    <property type="component" value="Unassembled WGS sequence"/>
</dbReference>
<feature type="compositionally biased region" description="Basic and acidic residues" evidence="1">
    <location>
        <begin position="20"/>
        <end position="31"/>
    </location>
</feature>
<dbReference type="EMBL" id="DS268218">
    <property type="protein sequence ID" value="KMU72510.1"/>
    <property type="molecule type" value="Genomic_DNA"/>
</dbReference>
<organism evidence="2 3">
    <name type="scientific">Coccidioides immitis RMSCC 3703</name>
    <dbReference type="NCBI Taxonomy" id="454286"/>
    <lineage>
        <taxon>Eukaryota</taxon>
        <taxon>Fungi</taxon>
        <taxon>Dikarya</taxon>
        <taxon>Ascomycota</taxon>
        <taxon>Pezizomycotina</taxon>
        <taxon>Eurotiomycetes</taxon>
        <taxon>Eurotiomycetidae</taxon>
        <taxon>Onygenales</taxon>
        <taxon>Onygenaceae</taxon>
        <taxon>Coccidioides</taxon>
    </lineage>
</organism>
<evidence type="ECO:0000313" key="3">
    <source>
        <dbReference type="Proteomes" id="UP000054559"/>
    </source>
</evidence>
<proteinExistence type="predicted"/>
<name>A0A0J8QJ69_COCIT</name>
<feature type="compositionally biased region" description="Polar residues" evidence="1">
    <location>
        <begin position="41"/>
        <end position="55"/>
    </location>
</feature>
<dbReference type="AlphaFoldDB" id="A0A0J8QJ69"/>
<reference evidence="3" key="1">
    <citation type="journal article" date="2010" name="Genome Res.">
        <title>Population genomic sequencing of Coccidioides fungi reveals recent hybridization and transposon control.</title>
        <authorList>
            <person name="Neafsey D.E."/>
            <person name="Barker B.M."/>
            <person name="Sharpton T.J."/>
            <person name="Stajich J.E."/>
            <person name="Park D.J."/>
            <person name="Whiston E."/>
            <person name="Hung C.-Y."/>
            <person name="McMahan C."/>
            <person name="White J."/>
            <person name="Sykes S."/>
            <person name="Heiman D."/>
            <person name="Young S."/>
            <person name="Zeng Q."/>
            <person name="Abouelleil A."/>
            <person name="Aftuck L."/>
            <person name="Bessette D."/>
            <person name="Brown A."/>
            <person name="FitzGerald M."/>
            <person name="Lui A."/>
            <person name="Macdonald J.P."/>
            <person name="Priest M."/>
            <person name="Orbach M.J."/>
            <person name="Galgiani J.N."/>
            <person name="Kirkland T.N."/>
            <person name="Cole G.T."/>
            <person name="Birren B.W."/>
            <person name="Henn M.R."/>
            <person name="Taylor J.W."/>
            <person name="Rounsley S.D."/>
        </authorList>
    </citation>
    <scope>NUCLEOTIDE SEQUENCE [LARGE SCALE GENOMIC DNA]</scope>
    <source>
        <strain evidence="3">RMSCC 3703</strain>
    </source>
</reference>